<feature type="domain" description="YCII-related" evidence="2">
    <location>
        <begin position="7"/>
        <end position="85"/>
    </location>
</feature>
<organism evidence="3 4">
    <name type="scientific">Pantoea cypripedii</name>
    <name type="common">Pectobacterium cypripedii</name>
    <name type="synonym">Erwinia cypripedii</name>
    <dbReference type="NCBI Taxonomy" id="55209"/>
    <lineage>
        <taxon>Bacteria</taxon>
        <taxon>Pseudomonadati</taxon>
        <taxon>Pseudomonadota</taxon>
        <taxon>Gammaproteobacteria</taxon>
        <taxon>Enterobacterales</taxon>
        <taxon>Erwiniaceae</taxon>
        <taxon>Pantoea</taxon>
    </lineage>
</organism>
<dbReference type="OrthoDB" id="2293521at2"/>
<dbReference type="PANTHER" id="PTHR37828:SF1">
    <property type="entry name" value="YCII-RELATED DOMAIN-CONTAINING PROTEIN"/>
    <property type="match status" value="1"/>
</dbReference>
<dbReference type="EMBL" id="MLJI01000002">
    <property type="protein sequence ID" value="ORM89524.1"/>
    <property type="molecule type" value="Genomic_DNA"/>
</dbReference>
<keyword evidence="4" id="KW-1185">Reference proteome</keyword>
<dbReference type="InterPro" id="IPR005545">
    <property type="entry name" value="YCII"/>
</dbReference>
<dbReference type="STRING" id="55209.HA50_23170"/>
<dbReference type="AlphaFoldDB" id="A0A1X1EL75"/>
<proteinExistence type="inferred from homology"/>
<gene>
    <name evidence="3" type="ORF">HA50_23170</name>
</gene>
<dbReference type="Proteomes" id="UP000193749">
    <property type="component" value="Unassembled WGS sequence"/>
</dbReference>
<dbReference type="SUPFAM" id="SSF54909">
    <property type="entry name" value="Dimeric alpha+beta barrel"/>
    <property type="match status" value="1"/>
</dbReference>
<dbReference type="PANTHER" id="PTHR37828">
    <property type="entry name" value="GSR2449 PROTEIN"/>
    <property type="match status" value="1"/>
</dbReference>
<name>A0A1X1EL75_PANCY</name>
<evidence type="ECO:0000259" key="2">
    <source>
        <dbReference type="Pfam" id="PF03795"/>
    </source>
</evidence>
<dbReference type="Pfam" id="PF03795">
    <property type="entry name" value="YCII"/>
    <property type="match status" value="1"/>
</dbReference>
<accession>A0A1X1EL75</accession>
<reference evidence="3 4" key="1">
    <citation type="journal article" date="2017" name="Antonie Van Leeuwenhoek">
        <title>Phylogenomic resolution of the bacterial genus Pantoea and its relationship with Erwinia and Tatumella.</title>
        <authorList>
            <person name="Palmer M."/>
            <person name="Steenkamp E.T."/>
            <person name="Coetzee M.P."/>
            <person name="Chan W.Y."/>
            <person name="van Zyl E."/>
            <person name="De Maayer P."/>
            <person name="Coutinho T.A."/>
            <person name="Blom J."/>
            <person name="Smits T.H."/>
            <person name="Duffy B."/>
            <person name="Venter S.N."/>
        </authorList>
    </citation>
    <scope>NUCLEOTIDE SEQUENCE [LARGE SCALE GENOMIC DNA]</scope>
    <source>
        <strain evidence="3 4">LMG 2657</strain>
    </source>
</reference>
<evidence type="ECO:0000313" key="4">
    <source>
        <dbReference type="Proteomes" id="UP000193749"/>
    </source>
</evidence>
<protein>
    <recommendedName>
        <fullName evidence="2">YCII-related domain-containing protein</fullName>
    </recommendedName>
</protein>
<comment type="caution">
    <text evidence="3">The sequence shown here is derived from an EMBL/GenBank/DDBJ whole genome shotgun (WGS) entry which is preliminary data.</text>
</comment>
<dbReference type="InterPro" id="IPR011008">
    <property type="entry name" value="Dimeric_a/b-barrel"/>
</dbReference>
<comment type="similarity">
    <text evidence="1">Belongs to the YciI family.</text>
</comment>
<sequence length="109" mass="12359">MGIYVVRMDHPDGTEWNAFVREHVVYLKALINQGKLLASGPLKNTPLRAGFLIFQAETLDEVQSMVNADPFAREDLIAHLDIQEWDPLFGELSRFSSRTTVSELQDLVD</sequence>
<dbReference type="Gene3D" id="3.30.70.1060">
    <property type="entry name" value="Dimeric alpha+beta barrel"/>
    <property type="match status" value="1"/>
</dbReference>
<evidence type="ECO:0000256" key="1">
    <source>
        <dbReference type="ARBA" id="ARBA00007689"/>
    </source>
</evidence>
<evidence type="ECO:0000313" key="3">
    <source>
        <dbReference type="EMBL" id="ORM89524.1"/>
    </source>
</evidence>